<evidence type="ECO:0000313" key="2">
    <source>
        <dbReference type="Proteomes" id="UP000199283"/>
    </source>
</evidence>
<dbReference type="Proteomes" id="UP000199283">
    <property type="component" value="Unassembled WGS sequence"/>
</dbReference>
<keyword evidence="2" id="KW-1185">Reference proteome</keyword>
<evidence type="ECO:0000313" key="1">
    <source>
        <dbReference type="EMBL" id="SEL71998.1"/>
    </source>
</evidence>
<proteinExistence type="predicted"/>
<reference evidence="1 2" key="1">
    <citation type="submission" date="2016-10" db="EMBL/GenBank/DDBJ databases">
        <authorList>
            <person name="de Groot N.N."/>
        </authorList>
    </citation>
    <scope>NUCLEOTIDE SEQUENCE [LARGE SCALE GENOMIC DNA]</scope>
    <source>
        <strain evidence="1 2">DSM 14858</strain>
    </source>
</reference>
<dbReference type="Pfam" id="PF12974">
    <property type="entry name" value="Phosphonate-bd"/>
    <property type="match status" value="1"/>
</dbReference>
<organism evidence="1 2">
    <name type="scientific">Jannaschia helgolandensis</name>
    <dbReference type="NCBI Taxonomy" id="188906"/>
    <lineage>
        <taxon>Bacteria</taxon>
        <taxon>Pseudomonadati</taxon>
        <taxon>Pseudomonadota</taxon>
        <taxon>Alphaproteobacteria</taxon>
        <taxon>Rhodobacterales</taxon>
        <taxon>Roseobacteraceae</taxon>
        <taxon>Jannaschia</taxon>
    </lineage>
</organism>
<sequence>MIASLAWYPATHSAWDRLWDATRAGLGPHLSDAPTRLTWPVDFASHWRAPDLILSMTCALPLQLGLFDRVHIVGTPIWDVPGLPKGHYASHLVTRADDGRALSRAAASGIAVNAPDSQSGWGTLVGAGLTGPSIVTGSHAASMQAVACGRADLAAIDVVTWAMMGGDARLAIRDTTPPTPATPFITARADLAAPLHVALTQAIADMSAADRAVTGLSGLTRLSDAVYAPLLRRSA</sequence>
<dbReference type="EMBL" id="FNZQ01000008">
    <property type="protein sequence ID" value="SEL71998.1"/>
    <property type="molecule type" value="Genomic_DNA"/>
</dbReference>
<name>A0A1H7SHU2_9RHOB</name>
<dbReference type="AlphaFoldDB" id="A0A1H7SHU2"/>
<protein>
    <submittedName>
        <fullName evidence="1">ABC transporter, phosphonate, substrate-binding protein</fullName>
    </submittedName>
</protein>
<gene>
    <name evidence="1" type="ORF">SAMN04488526_3360</name>
</gene>
<dbReference type="SUPFAM" id="SSF53850">
    <property type="entry name" value="Periplasmic binding protein-like II"/>
    <property type="match status" value="1"/>
</dbReference>
<accession>A0A1H7SHU2</accession>
<dbReference type="Gene3D" id="3.40.190.10">
    <property type="entry name" value="Periplasmic binding protein-like II"/>
    <property type="match status" value="1"/>
</dbReference>
<dbReference type="OrthoDB" id="7353682at2"/>
<dbReference type="RefSeq" id="WP_092764949.1">
    <property type="nucleotide sequence ID" value="NZ_FNZQ01000008.1"/>
</dbReference>
<dbReference type="STRING" id="188906.SAMN04488526_3360"/>